<dbReference type="Gene3D" id="3.60.21.10">
    <property type="match status" value="1"/>
</dbReference>
<organism evidence="2">
    <name type="scientific">marine sediment metagenome</name>
    <dbReference type="NCBI Taxonomy" id="412755"/>
    <lineage>
        <taxon>unclassified sequences</taxon>
        <taxon>metagenomes</taxon>
        <taxon>ecological metagenomes</taxon>
    </lineage>
</organism>
<dbReference type="InterPro" id="IPR029052">
    <property type="entry name" value="Metallo-depent_PP-like"/>
</dbReference>
<dbReference type="GO" id="GO:0016787">
    <property type="term" value="F:hydrolase activity"/>
    <property type="evidence" value="ECO:0007669"/>
    <property type="project" value="InterPro"/>
</dbReference>
<dbReference type="EMBL" id="LAZR01041272">
    <property type="protein sequence ID" value="KKL12402.1"/>
    <property type="molecule type" value="Genomic_DNA"/>
</dbReference>
<evidence type="ECO:0000259" key="1">
    <source>
        <dbReference type="Pfam" id="PF00149"/>
    </source>
</evidence>
<dbReference type="InterPro" id="IPR004843">
    <property type="entry name" value="Calcineurin-like_PHP"/>
</dbReference>
<sequence>RITSRNQNLIREEFYMPGIYAIADPHLPVRTQVKRYGVPDDYFARLSEDLEKKKPDVLLIAGDLIWGSNFQEIQEGLNLLRALPGKTKFFLEGNHDIWVESLGNSFYKTQKKMYKEFSTLDFYYIGGRASIFSINSTKVGICGARGFAFEAINKPTEEDLKLQKLELKVLDKALSQLNEMVKIEQTTMNLCLLHYPPTVNVFNNPRFGGEVFLNHIYNSKLINKVIYGHVHIEKDLQLYAKIKNVELYCASINLHNYNGIKIFD</sequence>
<dbReference type="InterPro" id="IPR051158">
    <property type="entry name" value="Metallophosphoesterase_sf"/>
</dbReference>
<feature type="domain" description="Calcineurin-like phosphoesterase" evidence="1">
    <location>
        <begin position="19"/>
        <end position="232"/>
    </location>
</feature>
<proteinExistence type="predicted"/>
<dbReference type="AlphaFoldDB" id="A0A0F9BF16"/>
<protein>
    <recommendedName>
        <fullName evidence="1">Calcineurin-like phosphoesterase domain-containing protein</fullName>
    </recommendedName>
</protein>
<dbReference type="PANTHER" id="PTHR31302">
    <property type="entry name" value="TRANSMEMBRANE PROTEIN WITH METALLOPHOSPHOESTERASE DOMAIN-RELATED"/>
    <property type="match status" value="1"/>
</dbReference>
<dbReference type="Pfam" id="PF00149">
    <property type="entry name" value="Metallophos"/>
    <property type="match status" value="1"/>
</dbReference>
<feature type="non-terminal residue" evidence="2">
    <location>
        <position position="1"/>
    </location>
</feature>
<gene>
    <name evidence="2" type="ORF">LCGC14_2536110</name>
</gene>
<dbReference type="SUPFAM" id="SSF56300">
    <property type="entry name" value="Metallo-dependent phosphatases"/>
    <property type="match status" value="1"/>
</dbReference>
<dbReference type="PANTHER" id="PTHR31302:SF22">
    <property type="entry name" value="PHOSPHOESTERASE"/>
    <property type="match status" value="1"/>
</dbReference>
<reference evidence="2" key="1">
    <citation type="journal article" date="2015" name="Nature">
        <title>Complex archaea that bridge the gap between prokaryotes and eukaryotes.</title>
        <authorList>
            <person name="Spang A."/>
            <person name="Saw J.H."/>
            <person name="Jorgensen S.L."/>
            <person name="Zaremba-Niedzwiedzka K."/>
            <person name="Martijn J."/>
            <person name="Lind A.E."/>
            <person name="van Eijk R."/>
            <person name="Schleper C."/>
            <person name="Guy L."/>
            <person name="Ettema T.J."/>
        </authorList>
    </citation>
    <scope>NUCLEOTIDE SEQUENCE</scope>
</reference>
<accession>A0A0F9BF16</accession>
<comment type="caution">
    <text evidence="2">The sequence shown here is derived from an EMBL/GenBank/DDBJ whole genome shotgun (WGS) entry which is preliminary data.</text>
</comment>
<name>A0A0F9BF16_9ZZZZ</name>
<evidence type="ECO:0000313" key="2">
    <source>
        <dbReference type="EMBL" id="KKL12402.1"/>
    </source>
</evidence>